<dbReference type="SMART" id="SM00829">
    <property type="entry name" value="PKS_ER"/>
    <property type="match status" value="1"/>
</dbReference>
<sequence length="313" mass="30712">MRALVSRPDAAGGFALELAELALPEPGPGQVRVRVAAAAVNPVDLATASGALAAGGLHPPRERIGLGWDVAGVVDAVGAGVPYAVGDAVVGIADLLDVDSGTHAEYVVLGLGQVAAAPAGVDPVAAATLPLNALTAEQALDRLDLPAGATLLVTGAAGGVGGFAVELAVRRGLRVAGTATAADEALVRGLGAEWFVPREVPRLASAVREAVPGGVDGALDAAVLGGAAVLGAVRNRGAYTVLGPVPAVPLRGIATSNTWITADGPQLAALAGVAAQGGLTLRVAGTYPLAEAEEAYRRLAAGGLRGRLVLIPG</sequence>
<keyword evidence="2" id="KW-0560">Oxidoreductase</keyword>
<protein>
    <submittedName>
        <fullName evidence="4">Zinc-binding dehydrogenase</fullName>
    </submittedName>
</protein>
<organism evidence="4 5">
    <name type="scientific">Yinghuangia soli</name>
    <dbReference type="NCBI Taxonomy" id="2908204"/>
    <lineage>
        <taxon>Bacteria</taxon>
        <taxon>Bacillati</taxon>
        <taxon>Actinomycetota</taxon>
        <taxon>Actinomycetes</taxon>
        <taxon>Kitasatosporales</taxon>
        <taxon>Streptomycetaceae</taxon>
        <taxon>Yinghuangia</taxon>
    </lineage>
</organism>
<feature type="domain" description="Enoyl reductase (ER)" evidence="3">
    <location>
        <begin position="13"/>
        <end position="310"/>
    </location>
</feature>
<comment type="caution">
    <text evidence="4">The sequence shown here is derived from an EMBL/GenBank/DDBJ whole genome shotgun (WGS) entry which is preliminary data.</text>
</comment>
<dbReference type="GO" id="GO:0035925">
    <property type="term" value="F:mRNA 3'-UTR AU-rich region binding"/>
    <property type="evidence" value="ECO:0007669"/>
    <property type="project" value="TreeGrafter"/>
</dbReference>
<gene>
    <name evidence="4" type="ORF">LZ495_10680</name>
</gene>
<evidence type="ECO:0000256" key="2">
    <source>
        <dbReference type="ARBA" id="ARBA00023002"/>
    </source>
</evidence>
<dbReference type="InterPro" id="IPR011032">
    <property type="entry name" value="GroES-like_sf"/>
</dbReference>
<dbReference type="GO" id="GO:0005829">
    <property type="term" value="C:cytosol"/>
    <property type="evidence" value="ECO:0007669"/>
    <property type="project" value="TreeGrafter"/>
</dbReference>
<dbReference type="RefSeq" id="WP_235051832.1">
    <property type="nucleotide sequence ID" value="NZ_JAKFHA010000004.1"/>
</dbReference>
<dbReference type="SUPFAM" id="SSF51735">
    <property type="entry name" value="NAD(P)-binding Rossmann-fold domains"/>
    <property type="match status" value="1"/>
</dbReference>
<dbReference type="Pfam" id="PF13602">
    <property type="entry name" value="ADH_zinc_N_2"/>
    <property type="match status" value="1"/>
</dbReference>
<dbReference type="Gene3D" id="3.40.50.720">
    <property type="entry name" value="NAD(P)-binding Rossmann-like Domain"/>
    <property type="match status" value="1"/>
</dbReference>
<evidence type="ECO:0000259" key="3">
    <source>
        <dbReference type="SMART" id="SM00829"/>
    </source>
</evidence>
<dbReference type="InterPro" id="IPR036291">
    <property type="entry name" value="NAD(P)-bd_dom_sf"/>
</dbReference>
<evidence type="ECO:0000313" key="4">
    <source>
        <dbReference type="EMBL" id="MCF2527677.1"/>
    </source>
</evidence>
<dbReference type="SUPFAM" id="SSF50129">
    <property type="entry name" value="GroES-like"/>
    <property type="match status" value="1"/>
</dbReference>
<dbReference type="Pfam" id="PF08240">
    <property type="entry name" value="ADH_N"/>
    <property type="match status" value="1"/>
</dbReference>
<keyword evidence="5" id="KW-1185">Reference proteome</keyword>
<dbReference type="InterPro" id="IPR020843">
    <property type="entry name" value="ER"/>
</dbReference>
<dbReference type="Proteomes" id="UP001165378">
    <property type="component" value="Unassembled WGS sequence"/>
</dbReference>
<dbReference type="PANTHER" id="PTHR48106">
    <property type="entry name" value="QUINONE OXIDOREDUCTASE PIG3-RELATED"/>
    <property type="match status" value="1"/>
</dbReference>
<dbReference type="GO" id="GO:0070402">
    <property type="term" value="F:NADPH binding"/>
    <property type="evidence" value="ECO:0007669"/>
    <property type="project" value="TreeGrafter"/>
</dbReference>
<evidence type="ECO:0000313" key="5">
    <source>
        <dbReference type="Proteomes" id="UP001165378"/>
    </source>
</evidence>
<accession>A0AA41PY01</accession>
<reference evidence="4" key="1">
    <citation type="submission" date="2022-01" db="EMBL/GenBank/DDBJ databases">
        <title>Genome-Based Taxonomic Classification of the Phylum Actinobacteria.</title>
        <authorList>
            <person name="Gao Y."/>
        </authorList>
    </citation>
    <scope>NUCLEOTIDE SEQUENCE</scope>
    <source>
        <strain evidence="4">KLBMP 8922</strain>
    </source>
</reference>
<dbReference type="AlphaFoldDB" id="A0AA41PY01"/>
<evidence type="ECO:0000256" key="1">
    <source>
        <dbReference type="ARBA" id="ARBA00022857"/>
    </source>
</evidence>
<dbReference type="EMBL" id="JAKFHA010000004">
    <property type="protein sequence ID" value="MCF2527677.1"/>
    <property type="molecule type" value="Genomic_DNA"/>
</dbReference>
<dbReference type="GO" id="GO:0003960">
    <property type="term" value="F:quinone reductase (NADPH) activity"/>
    <property type="evidence" value="ECO:0007669"/>
    <property type="project" value="TreeGrafter"/>
</dbReference>
<dbReference type="InterPro" id="IPR013154">
    <property type="entry name" value="ADH-like_N"/>
</dbReference>
<dbReference type="Gene3D" id="3.90.180.10">
    <property type="entry name" value="Medium-chain alcohol dehydrogenases, catalytic domain"/>
    <property type="match status" value="1"/>
</dbReference>
<dbReference type="PANTHER" id="PTHR48106:SF13">
    <property type="entry name" value="QUINONE OXIDOREDUCTASE-RELATED"/>
    <property type="match status" value="1"/>
</dbReference>
<keyword evidence="1" id="KW-0521">NADP</keyword>
<name>A0AA41PY01_9ACTN</name>
<proteinExistence type="predicted"/>